<keyword evidence="7" id="KW-0238">DNA-binding</keyword>
<protein>
    <recommendedName>
        <fullName evidence="4">Protection of telomeres protein 1</fullName>
    </recommendedName>
</protein>
<dbReference type="SMART" id="SM00976">
    <property type="entry name" value="Telo_bind"/>
    <property type="match status" value="1"/>
</dbReference>
<evidence type="ECO:0000256" key="9">
    <source>
        <dbReference type="SAM" id="MobiDB-lite"/>
    </source>
</evidence>
<evidence type="ECO:0000256" key="4">
    <source>
        <dbReference type="ARBA" id="ARBA00015253"/>
    </source>
</evidence>
<dbReference type="InterPro" id="IPR012340">
    <property type="entry name" value="NA-bd_OB-fold"/>
</dbReference>
<evidence type="ECO:0000256" key="6">
    <source>
        <dbReference type="ARBA" id="ARBA00022895"/>
    </source>
</evidence>
<dbReference type="Proteomes" id="UP001583193">
    <property type="component" value="Unassembled WGS sequence"/>
</dbReference>
<comment type="similarity">
    <text evidence="3">Belongs to the telombin family.</text>
</comment>
<dbReference type="InterPro" id="IPR011564">
    <property type="entry name" value="Telomer_end-bd_POT1/Cdc13"/>
</dbReference>
<evidence type="ECO:0000256" key="2">
    <source>
        <dbReference type="ARBA" id="ARBA00004574"/>
    </source>
</evidence>
<comment type="subcellular location">
    <subcellularLocation>
        <location evidence="2">Chromosome</location>
        <location evidence="2">Telomere</location>
    </subcellularLocation>
    <subcellularLocation>
        <location evidence="1">Nucleus</location>
    </subcellularLocation>
</comment>
<evidence type="ECO:0000256" key="3">
    <source>
        <dbReference type="ARBA" id="ARBA00008442"/>
    </source>
</evidence>
<dbReference type="EMBL" id="JAVDPF010000001">
    <property type="protein sequence ID" value="KAL1886709.1"/>
    <property type="molecule type" value="Genomic_DNA"/>
</dbReference>
<keyword evidence="8" id="KW-0539">Nucleus</keyword>
<keyword evidence="12" id="KW-1185">Reference proteome</keyword>
<dbReference type="Gene3D" id="2.40.50.140">
    <property type="entry name" value="Nucleic acid-binding proteins"/>
    <property type="match status" value="2"/>
</dbReference>
<comment type="caution">
    <text evidence="11">The sequence shown here is derived from an EMBL/GenBank/DDBJ whole genome shotgun (WGS) entry which is preliminary data.</text>
</comment>
<dbReference type="Pfam" id="PF16686">
    <property type="entry name" value="POT1PC"/>
    <property type="match status" value="1"/>
</dbReference>
<dbReference type="InterPro" id="IPR028389">
    <property type="entry name" value="POT1"/>
</dbReference>
<name>A0ABR3YF06_9EURO</name>
<keyword evidence="6" id="KW-0779">Telomere</keyword>
<evidence type="ECO:0000313" key="11">
    <source>
        <dbReference type="EMBL" id="KAL1886709.1"/>
    </source>
</evidence>
<organism evidence="11 12">
    <name type="scientific">Paecilomyces lecythidis</name>
    <dbReference type="NCBI Taxonomy" id="3004212"/>
    <lineage>
        <taxon>Eukaryota</taxon>
        <taxon>Fungi</taxon>
        <taxon>Dikarya</taxon>
        <taxon>Ascomycota</taxon>
        <taxon>Pezizomycotina</taxon>
        <taxon>Eurotiomycetes</taxon>
        <taxon>Eurotiomycetidae</taxon>
        <taxon>Eurotiales</taxon>
        <taxon>Thermoascaceae</taxon>
        <taxon>Paecilomyces</taxon>
    </lineage>
</organism>
<dbReference type="Pfam" id="PF02765">
    <property type="entry name" value="POT1"/>
    <property type="match status" value="1"/>
</dbReference>
<evidence type="ECO:0000256" key="7">
    <source>
        <dbReference type="ARBA" id="ARBA00023125"/>
    </source>
</evidence>
<sequence>MPSSLPPRFIDVNTAKATQGHVHVIGVVVDLLPKSRSGGSSFVTTFTIKDVDIDGNPMAGLKIKYFNDDESLIPELKLHDVVLLRNIRIRLFRGSLLGVASQHDKIPWTIFRRKVAGQTNSLVIRGRNASEPSPEEKAYALALLNNIPQEARAWSEQAFQDTSTITIPASQSRPAPFQGRDKFSLIKDVKAHTFADFVAEVVKTFREQDKFLLYVTDYTSNGELFDYYDPSADDADGGDFISRRQREWKGPYGQMTLQVTLWQPHASFAQGNVKEGDTVSLRNVHIKYDRATNRLEGSMHTDRLYPHKICVSILDLDDDERVTELVRRKRDYWRNARHSRLYPGSKKKKNDEAKSSATNQKQERPKKKVRREENQSEISEPSAPAPAPAPVRVKRDEVNPNIQAAHPAVPCRPLEDILDAEIHLNNAPGGYEYRLPFQNINYRAVVRVVDFYPPRLEDFAVPYNPEDDMLSESGTSSEDSDEDALMSSEYPHRRRIWEWRFCLLVENGKPVPRGQPKKRMRLYVSGKDAEYLLKIDAADLRKNGTRLDELREKLFHLWADLEEKKKALPGGKLDSESLENPSGKPFTCCIKEYGIKTREEHDPDAMSDDEHSTGGMDPLAWERRFHMFGTTINA</sequence>
<evidence type="ECO:0000259" key="10">
    <source>
        <dbReference type="SMART" id="SM00976"/>
    </source>
</evidence>
<evidence type="ECO:0000313" key="12">
    <source>
        <dbReference type="Proteomes" id="UP001583193"/>
    </source>
</evidence>
<feature type="compositionally biased region" description="Basic residues" evidence="9">
    <location>
        <begin position="337"/>
        <end position="348"/>
    </location>
</feature>
<dbReference type="PANTHER" id="PTHR14513">
    <property type="entry name" value="PROTECTION OF TELOMERES 1"/>
    <property type="match status" value="1"/>
</dbReference>
<evidence type="ECO:0000256" key="8">
    <source>
        <dbReference type="ARBA" id="ARBA00023242"/>
    </source>
</evidence>
<keyword evidence="5" id="KW-0158">Chromosome</keyword>
<evidence type="ECO:0000256" key="5">
    <source>
        <dbReference type="ARBA" id="ARBA00022454"/>
    </source>
</evidence>
<dbReference type="SUPFAM" id="SSF50249">
    <property type="entry name" value="Nucleic acid-binding proteins"/>
    <property type="match status" value="2"/>
</dbReference>
<accession>A0ABR3YF06</accession>
<proteinExistence type="inferred from homology"/>
<dbReference type="PANTHER" id="PTHR14513:SF0">
    <property type="entry name" value="PROTECTION OF TELOMERES PROTEIN 1"/>
    <property type="match status" value="1"/>
</dbReference>
<evidence type="ECO:0000256" key="1">
    <source>
        <dbReference type="ARBA" id="ARBA00004123"/>
    </source>
</evidence>
<gene>
    <name evidence="11" type="ORF">Plec18167_000643</name>
</gene>
<feature type="domain" description="Telomeric single stranded DNA binding POT1/Cdc13" evidence="10">
    <location>
        <begin position="9"/>
        <end position="148"/>
    </location>
</feature>
<dbReference type="InterPro" id="IPR032042">
    <property type="entry name" value="POT1PC"/>
</dbReference>
<feature type="region of interest" description="Disordered" evidence="9">
    <location>
        <begin position="463"/>
        <end position="483"/>
    </location>
</feature>
<feature type="region of interest" description="Disordered" evidence="9">
    <location>
        <begin position="337"/>
        <end position="391"/>
    </location>
</feature>
<reference evidence="11 12" key="1">
    <citation type="journal article" date="2024" name="IMA Fungus">
        <title>IMA Genome - F19 : A genome assembly and annotation guide to empower mycologists, including annotated draft genome sequences of Ceratocystis pirilliformis, Diaporthe australafricana, Fusarium ophioides, Paecilomyces lecythidis, and Sporothrix stenoceras.</title>
        <authorList>
            <person name="Aylward J."/>
            <person name="Wilson A.M."/>
            <person name="Visagie C.M."/>
            <person name="Spraker J."/>
            <person name="Barnes I."/>
            <person name="Buitendag C."/>
            <person name="Ceriani C."/>
            <person name="Del Mar Angel L."/>
            <person name="du Plessis D."/>
            <person name="Fuchs T."/>
            <person name="Gasser K."/>
            <person name="Kramer D."/>
            <person name="Li W."/>
            <person name="Munsamy K."/>
            <person name="Piso A."/>
            <person name="Price J.L."/>
            <person name="Sonnekus B."/>
            <person name="Thomas C."/>
            <person name="van der Nest A."/>
            <person name="van Dijk A."/>
            <person name="van Heerden A."/>
            <person name="van Vuuren N."/>
            <person name="Yilmaz N."/>
            <person name="Duong T.A."/>
            <person name="van der Merwe N.A."/>
            <person name="Wingfield M.J."/>
            <person name="Wingfield B.D."/>
        </authorList>
    </citation>
    <scope>NUCLEOTIDE SEQUENCE [LARGE SCALE GENOMIC DNA]</scope>
    <source>
        <strain evidence="11 12">CMW 18167</strain>
    </source>
</reference>